<evidence type="ECO:0000313" key="2">
    <source>
        <dbReference type="Proteomes" id="UP000789901"/>
    </source>
</evidence>
<reference evidence="1 2" key="1">
    <citation type="submission" date="2021-06" db="EMBL/GenBank/DDBJ databases">
        <authorList>
            <person name="Kallberg Y."/>
            <person name="Tangrot J."/>
            <person name="Rosling A."/>
        </authorList>
    </citation>
    <scope>NUCLEOTIDE SEQUENCE [LARGE SCALE GENOMIC DNA]</scope>
    <source>
        <strain evidence="1 2">120-4 pot B 10/14</strain>
    </source>
</reference>
<gene>
    <name evidence="1" type="ORF">GMARGA_LOCUS16979</name>
</gene>
<comment type="caution">
    <text evidence="1">The sequence shown here is derived from an EMBL/GenBank/DDBJ whole genome shotgun (WGS) entry which is preliminary data.</text>
</comment>
<accession>A0ABN7VC83</accession>
<evidence type="ECO:0000313" key="1">
    <source>
        <dbReference type="EMBL" id="CAG8756556.1"/>
    </source>
</evidence>
<dbReference type="EMBL" id="CAJVQB010012581">
    <property type="protein sequence ID" value="CAG8756556.1"/>
    <property type="molecule type" value="Genomic_DNA"/>
</dbReference>
<protein>
    <submittedName>
        <fullName evidence="1">10063_t:CDS:1</fullName>
    </submittedName>
</protein>
<organism evidence="1 2">
    <name type="scientific">Gigaspora margarita</name>
    <dbReference type="NCBI Taxonomy" id="4874"/>
    <lineage>
        <taxon>Eukaryota</taxon>
        <taxon>Fungi</taxon>
        <taxon>Fungi incertae sedis</taxon>
        <taxon>Mucoromycota</taxon>
        <taxon>Glomeromycotina</taxon>
        <taxon>Glomeromycetes</taxon>
        <taxon>Diversisporales</taxon>
        <taxon>Gigasporaceae</taxon>
        <taxon>Gigaspora</taxon>
    </lineage>
</organism>
<keyword evidence="2" id="KW-1185">Reference proteome</keyword>
<feature type="non-terminal residue" evidence="1">
    <location>
        <position position="111"/>
    </location>
</feature>
<dbReference type="Proteomes" id="UP000789901">
    <property type="component" value="Unassembled WGS sequence"/>
</dbReference>
<name>A0ABN7VC83_GIGMA</name>
<proteinExistence type="predicted"/>
<sequence>MKKIYKVVNDSLKFLNEDKIREFKLQDKKLFLNSDNPFDPNCWVLGKMLVFALGAEEVDNNIRIYEILINYSPSDYLIKYFIKCLQSQNSYYDVIFKIGDHKICANRFVLS</sequence>